<evidence type="ECO:0000313" key="3">
    <source>
        <dbReference type="EMBL" id="GAA1192473.1"/>
    </source>
</evidence>
<reference evidence="3 4" key="1">
    <citation type="journal article" date="2019" name="Int. J. Syst. Evol. Microbiol.">
        <title>The Global Catalogue of Microorganisms (GCM) 10K type strain sequencing project: providing services to taxonomists for standard genome sequencing and annotation.</title>
        <authorList>
            <consortium name="The Broad Institute Genomics Platform"/>
            <consortium name="The Broad Institute Genome Sequencing Center for Infectious Disease"/>
            <person name="Wu L."/>
            <person name="Ma J."/>
        </authorList>
    </citation>
    <scope>NUCLEOTIDE SEQUENCE [LARGE SCALE GENOMIC DNA]</scope>
    <source>
        <strain evidence="3 4">JCM 12696</strain>
    </source>
</reference>
<dbReference type="Proteomes" id="UP001501371">
    <property type="component" value="Unassembled WGS sequence"/>
</dbReference>
<keyword evidence="4" id="KW-1185">Reference proteome</keyword>
<comment type="caution">
    <text evidence="3">The sequence shown here is derived from an EMBL/GenBank/DDBJ whole genome shotgun (WGS) entry which is preliminary data.</text>
</comment>
<evidence type="ECO:0008006" key="5">
    <source>
        <dbReference type="Google" id="ProtNLM"/>
    </source>
</evidence>
<evidence type="ECO:0000256" key="2">
    <source>
        <dbReference type="SAM" id="Phobius"/>
    </source>
</evidence>
<feature type="transmembrane region" description="Helical" evidence="2">
    <location>
        <begin position="156"/>
        <end position="179"/>
    </location>
</feature>
<feature type="transmembrane region" description="Helical" evidence="2">
    <location>
        <begin position="101"/>
        <end position="122"/>
    </location>
</feature>
<feature type="compositionally biased region" description="Low complexity" evidence="1">
    <location>
        <begin position="52"/>
        <end position="77"/>
    </location>
</feature>
<feature type="transmembrane region" description="Helical" evidence="2">
    <location>
        <begin position="191"/>
        <end position="211"/>
    </location>
</feature>
<protein>
    <recommendedName>
        <fullName evidence="5">Integral membrane protein</fullName>
    </recommendedName>
</protein>
<dbReference type="EMBL" id="BAAAKV010000067">
    <property type="protein sequence ID" value="GAA1192473.1"/>
    <property type="molecule type" value="Genomic_DNA"/>
</dbReference>
<accession>A0ABN1V5I6</accession>
<name>A0ABN1V5I6_9ACTN</name>
<proteinExistence type="predicted"/>
<keyword evidence="2" id="KW-0812">Transmembrane</keyword>
<keyword evidence="2" id="KW-1133">Transmembrane helix</keyword>
<organism evidence="3 4">
    <name type="scientific">Streptomyces hebeiensis</name>
    <dbReference type="NCBI Taxonomy" id="229486"/>
    <lineage>
        <taxon>Bacteria</taxon>
        <taxon>Bacillati</taxon>
        <taxon>Actinomycetota</taxon>
        <taxon>Actinomycetes</taxon>
        <taxon>Kitasatosporales</taxon>
        <taxon>Streptomycetaceae</taxon>
        <taxon>Streptomyces</taxon>
    </lineage>
</organism>
<evidence type="ECO:0000313" key="4">
    <source>
        <dbReference type="Proteomes" id="UP001501371"/>
    </source>
</evidence>
<gene>
    <name evidence="3" type="ORF">GCM10009654_57250</name>
</gene>
<feature type="region of interest" description="Disordered" evidence="1">
    <location>
        <begin position="1"/>
        <end position="99"/>
    </location>
</feature>
<feature type="compositionally biased region" description="Low complexity" evidence="1">
    <location>
        <begin position="18"/>
        <end position="39"/>
    </location>
</feature>
<evidence type="ECO:0000256" key="1">
    <source>
        <dbReference type="SAM" id="MobiDB-lite"/>
    </source>
</evidence>
<feature type="compositionally biased region" description="Low complexity" evidence="1">
    <location>
        <begin position="1"/>
        <end position="10"/>
    </location>
</feature>
<sequence length="222" mass="22465">MRRMTPTPKTRTTEPETTEATADTTKAGTEATAPETGSAEAKETTSEESEDTAAARPAAKDATTGDPAAGDAATADDAATEHPDQDDEDDDASAGHRPSGVAAAAAAVISAALGIVALTGTWTSRVIGERTTLVGQLTTGQTAGPEEQISALYGDAWHATAAVNGVVALIALLVGVVVMTLPRRTDWARPVAVAGAVLGLLGLLVSFGMYFDLLVPLPTPGT</sequence>
<keyword evidence="2" id="KW-0472">Membrane</keyword>